<reference evidence="1" key="1">
    <citation type="submission" date="2023-10" db="EMBL/GenBank/DDBJ databases">
        <authorList>
            <person name="Chen Y."/>
            <person name="Shah S."/>
            <person name="Dougan E. K."/>
            <person name="Thang M."/>
            <person name="Chan C."/>
        </authorList>
    </citation>
    <scope>NUCLEOTIDE SEQUENCE [LARGE SCALE GENOMIC DNA]</scope>
</reference>
<proteinExistence type="predicted"/>
<organism evidence="1 2">
    <name type="scientific">Prorocentrum cordatum</name>
    <dbReference type="NCBI Taxonomy" id="2364126"/>
    <lineage>
        <taxon>Eukaryota</taxon>
        <taxon>Sar</taxon>
        <taxon>Alveolata</taxon>
        <taxon>Dinophyceae</taxon>
        <taxon>Prorocentrales</taxon>
        <taxon>Prorocentraceae</taxon>
        <taxon>Prorocentrum</taxon>
    </lineage>
</organism>
<sequence>MRASAANDYHAVQFSGEHVDGVVTTCLKDGQIIHIGSGLGNNFIVPCRGVHPYHVKVVNEPGVGLFILNLSDNGTICRVDGGPEKHLDRKEMKLHLVSSCVCDLIMPIKAYHHKGQLRIRAFSSCLERKHSFKTEHGKLITDDTHRFAATRPDRQLMH</sequence>
<dbReference type="EMBL" id="CAUYUJ010018015">
    <property type="protein sequence ID" value="CAK0879909.1"/>
    <property type="molecule type" value="Genomic_DNA"/>
</dbReference>
<evidence type="ECO:0000313" key="2">
    <source>
        <dbReference type="Proteomes" id="UP001189429"/>
    </source>
</evidence>
<evidence type="ECO:0000313" key="1">
    <source>
        <dbReference type="EMBL" id="CAK0879909.1"/>
    </source>
</evidence>
<dbReference type="Proteomes" id="UP001189429">
    <property type="component" value="Unassembled WGS sequence"/>
</dbReference>
<name>A0ABN9W1K7_9DINO</name>
<protein>
    <submittedName>
        <fullName evidence="1">Uncharacterized protein</fullName>
    </submittedName>
</protein>
<comment type="caution">
    <text evidence="1">The sequence shown here is derived from an EMBL/GenBank/DDBJ whole genome shotgun (WGS) entry which is preliminary data.</text>
</comment>
<dbReference type="InterPro" id="IPR008984">
    <property type="entry name" value="SMAD_FHA_dom_sf"/>
</dbReference>
<keyword evidence="2" id="KW-1185">Reference proteome</keyword>
<accession>A0ABN9W1K7</accession>
<gene>
    <name evidence="1" type="ORF">PCOR1329_LOCUS63213</name>
</gene>
<dbReference type="SUPFAM" id="SSF49879">
    <property type="entry name" value="SMAD/FHA domain"/>
    <property type="match status" value="1"/>
</dbReference>